<dbReference type="FunFam" id="3.30.2010.30:FF:000002">
    <property type="entry name" value="Putative aminopeptidase N"/>
    <property type="match status" value="1"/>
</dbReference>
<keyword evidence="6 17" id="KW-0031">Aminopeptidase</keyword>
<comment type="caution">
    <text evidence="17">The sequence shown here is derived from an EMBL/GenBank/DDBJ whole genome shotgun (WGS) entry which is preliminary data.</text>
</comment>
<dbReference type="InterPro" id="IPR035414">
    <property type="entry name" value="Peptidase_M1_pepN_Ig-like"/>
</dbReference>
<evidence type="ECO:0000256" key="7">
    <source>
        <dbReference type="ARBA" id="ARBA00022670"/>
    </source>
</evidence>
<dbReference type="GO" id="GO:0008237">
    <property type="term" value="F:metallopeptidase activity"/>
    <property type="evidence" value="ECO:0007669"/>
    <property type="project" value="UniProtKB-UniRule"/>
</dbReference>
<dbReference type="GO" id="GO:0008270">
    <property type="term" value="F:zinc ion binding"/>
    <property type="evidence" value="ECO:0007669"/>
    <property type="project" value="InterPro"/>
</dbReference>
<name>A0A6L6WFV6_9RHOB</name>
<dbReference type="InterPro" id="IPR027268">
    <property type="entry name" value="Peptidase_M4/M1_CTD_sf"/>
</dbReference>
<organism evidence="17 18">
    <name type="scientific">Parasedimentitalea huanghaiensis</name>
    <dbReference type="NCBI Taxonomy" id="2682100"/>
    <lineage>
        <taxon>Bacteria</taxon>
        <taxon>Pseudomonadati</taxon>
        <taxon>Pseudomonadota</taxon>
        <taxon>Alphaproteobacteria</taxon>
        <taxon>Rhodobacterales</taxon>
        <taxon>Paracoccaceae</taxon>
        <taxon>Parasedimentitalea</taxon>
    </lineage>
</organism>
<evidence type="ECO:0000259" key="14">
    <source>
        <dbReference type="Pfam" id="PF11940"/>
    </source>
</evidence>
<evidence type="ECO:0000256" key="3">
    <source>
        <dbReference type="ARBA" id="ARBA00010136"/>
    </source>
</evidence>
<dbReference type="CDD" id="cd09600">
    <property type="entry name" value="M1_APN"/>
    <property type="match status" value="1"/>
</dbReference>
<dbReference type="InterPro" id="IPR037144">
    <property type="entry name" value="Peptidase_M1_pepN_C_sf"/>
</dbReference>
<dbReference type="PRINTS" id="PR00756">
    <property type="entry name" value="ALADIPTASE"/>
</dbReference>
<reference evidence="17 18" key="1">
    <citation type="submission" date="2019-12" db="EMBL/GenBank/DDBJ databases">
        <authorList>
            <person name="Zhang Y.-J."/>
        </authorList>
    </citation>
    <scope>NUCLEOTIDE SEQUENCE [LARGE SCALE GENOMIC DNA]</scope>
    <source>
        <strain evidence="17 18">CY05</strain>
    </source>
</reference>
<evidence type="ECO:0000256" key="1">
    <source>
        <dbReference type="ARBA" id="ARBA00000098"/>
    </source>
</evidence>
<dbReference type="InterPro" id="IPR042097">
    <property type="entry name" value="Aminopeptidase_N-like_N_sf"/>
</dbReference>
<evidence type="ECO:0000259" key="16">
    <source>
        <dbReference type="Pfam" id="PF17900"/>
    </source>
</evidence>
<keyword evidence="11" id="KW-0482">Metalloprotease</keyword>
<gene>
    <name evidence="17" type="primary">pepN</name>
    <name evidence="17" type="ORF">GO984_08255</name>
</gene>
<evidence type="ECO:0000313" key="18">
    <source>
        <dbReference type="Proteomes" id="UP000478892"/>
    </source>
</evidence>
<dbReference type="FunFam" id="2.60.40.1840:FF:000001">
    <property type="entry name" value="Aminopeptidase N"/>
    <property type="match status" value="1"/>
</dbReference>
<keyword evidence="8" id="KW-0479">Metal-binding</keyword>
<dbReference type="PANTHER" id="PTHR46322:SF1">
    <property type="entry name" value="PUROMYCIN-SENSITIVE AMINOPEPTIDASE"/>
    <property type="match status" value="1"/>
</dbReference>
<dbReference type="EC" id="3.4.11.2" evidence="4 12"/>
<dbReference type="Gene3D" id="1.10.390.10">
    <property type="entry name" value="Neutral Protease Domain 2"/>
    <property type="match status" value="1"/>
</dbReference>
<dbReference type="RefSeq" id="WP_157022067.1">
    <property type="nucleotide sequence ID" value="NZ_WQLV01000004.1"/>
</dbReference>
<dbReference type="InterPro" id="IPR014782">
    <property type="entry name" value="Peptidase_M1_dom"/>
</dbReference>
<evidence type="ECO:0000256" key="4">
    <source>
        <dbReference type="ARBA" id="ARBA00012564"/>
    </source>
</evidence>
<comment type="catalytic activity">
    <reaction evidence="1">
        <text>Release of an N-terminal amino acid, Xaa-|-Yaa- from a peptide, amide or arylamide. Xaa is preferably Ala, but may be most amino acids including Pro (slow action). When a terminal hydrophobic residue is followed by a prolyl residue, the two may be released as an intact Xaa-Pro dipeptide.</text>
        <dbReference type="EC" id="3.4.11.2"/>
    </reaction>
</comment>
<protein>
    <recommendedName>
        <fullName evidence="5 12">Aminopeptidase N</fullName>
        <ecNumber evidence="4 12">3.4.11.2</ecNumber>
    </recommendedName>
</protein>
<dbReference type="InterPro" id="IPR012779">
    <property type="entry name" value="Peptidase_M1_pepN"/>
</dbReference>
<dbReference type="InterPro" id="IPR024601">
    <property type="entry name" value="Peptidase_M1_pepN_C"/>
</dbReference>
<evidence type="ECO:0000256" key="2">
    <source>
        <dbReference type="ARBA" id="ARBA00001947"/>
    </source>
</evidence>
<evidence type="ECO:0000259" key="15">
    <source>
        <dbReference type="Pfam" id="PF17432"/>
    </source>
</evidence>
<keyword evidence="9 17" id="KW-0378">Hydrolase</keyword>
<evidence type="ECO:0000256" key="9">
    <source>
        <dbReference type="ARBA" id="ARBA00022801"/>
    </source>
</evidence>
<proteinExistence type="inferred from homology"/>
<dbReference type="InterPro" id="IPR001930">
    <property type="entry name" value="Peptidase_M1"/>
</dbReference>
<dbReference type="Pfam" id="PF11940">
    <property type="entry name" value="DUF3458"/>
    <property type="match status" value="1"/>
</dbReference>
<evidence type="ECO:0000256" key="5">
    <source>
        <dbReference type="ARBA" id="ARBA00015611"/>
    </source>
</evidence>
<comment type="cofactor">
    <cofactor evidence="2">
        <name>Zn(2+)</name>
        <dbReference type="ChEBI" id="CHEBI:29105"/>
    </cofactor>
</comment>
<dbReference type="Gene3D" id="2.60.40.1730">
    <property type="entry name" value="tricorn interacting facor f3 domain"/>
    <property type="match status" value="1"/>
</dbReference>
<dbReference type="InterPro" id="IPR038438">
    <property type="entry name" value="PepN_Ig-like_sf"/>
</dbReference>
<dbReference type="GO" id="GO:0016285">
    <property type="term" value="F:alanyl aminopeptidase activity"/>
    <property type="evidence" value="ECO:0007669"/>
    <property type="project" value="UniProtKB-EC"/>
</dbReference>
<dbReference type="GO" id="GO:0006508">
    <property type="term" value="P:proteolysis"/>
    <property type="evidence" value="ECO:0007669"/>
    <property type="project" value="UniProtKB-UniRule"/>
</dbReference>
<evidence type="ECO:0000256" key="8">
    <source>
        <dbReference type="ARBA" id="ARBA00022723"/>
    </source>
</evidence>
<dbReference type="Pfam" id="PF17900">
    <property type="entry name" value="Peptidase_M1_N"/>
    <property type="match status" value="1"/>
</dbReference>
<feature type="domain" description="Peptidase M1 alanyl aminopeptidase C-terminal" evidence="15">
    <location>
        <begin position="533"/>
        <end position="849"/>
    </location>
</feature>
<evidence type="ECO:0000256" key="11">
    <source>
        <dbReference type="ARBA" id="ARBA00023049"/>
    </source>
</evidence>
<dbReference type="AlphaFoldDB" id="A0A6L6WFV6"/>
<evidence type="ECO:0000256" key="6">
    <source>
        <dbReference type="ARBA" id="ARBA00022438"/>
    </source>
</evidence>
<keyword evidence="10" id="KW-0862">Zinc</keyword>
<evidence type="ECO:0000256" key="12">
    <source>
        <dbReference type="NCBIfam" id="TIGR02414"/>
    </source>
</evidence>
<dbReference type="PANTHER" id="PTHR46322">
    <property type="entry name" value="PUROMYCIN-SENSITIVE AMINOPEPTIDASE"/>
    <property type="match status" value="1"/>
</dbReference>
<feature type="domain" description="Peptidase M1 membrane alanine aminopeptidase" evidence="13">
    <location>
        <begin position="218"/>
        <end position="431"/>
    </location>
</feature>
<evidence type="ECO:0000256" key="10">
    <source>
        <dbReference type="ARBA" id="ARBA00022833"/>
    </source>
</evidence>
<evidence type="ECO:0000313" key="17">
    <source>
        <dbReference type="EMBL" id="MVO15799.1"/>
    </source>
</evidence>
<dbReference type="Gene3D" id="1.25.50.10">
    <property type="entry name" value="Peptidase M1, alanyl aminopeptidase, C-terminal domain"/>
    <property type="match status" value="1"/>
</dbReference>
<dbReference type="NCBIfam" id="TIGR02414">
    <property type="entry name" value="pepN_proteo"/>
    <property type="match status" value="1"/>
</dbReference>
<dbReference type="Pfam" id="PF17432">
    <property type="entry name" value="DUF3458_C"/>
    <property type="match status" value="1"/>
</dbReference>
<keyword evidence="7" id="KW-0645">Protease</keyword>
<accession>A0A6L6WFV6</accession>
<dbReference type="Pfam" id="PF01433">
    <property type="entry name" value="Peptidase_M1"/>
    <property type="match status" value="1"/>
</dbReference>
<dbReference type="Gene3D" id="3.30.2010.30">
    <property type="match status" value="1"/>
</dbReference>
<feature type="domain" description="Aminopeptidase N-like N-terminal" evidence="16">
    <location>
        <begin position="36"/>
        <end position="179"/>
    </location>
</feature>
<dbReference type="InterPro" id="IPR045357">
    <property type="entry name" value="Aminopeptidase_N-like_N"/>
</dbReference>
<dbReference type="Gene3D" id="2.60.40.1840">
    <property type="match status" value="1"/>
</dbReference>
<dbReference type="EMBL" id="WQLV01000004">
    <property type="protein sequence ID" value="MVO15799.1"/>
    <property type="molecule type" value="Genomic_DNA"/>
</dbReference>
<keyword evidence="18" id="KW-1185">Reference proteome</keyword>
<feature type="domain" description="Peptidase M1 alanyl aminopeptidase Ig-like fold" evidence="14">
    <location>
        <begin position="437"/>
        <end position="528"/>
    </location>
</feature>
<evidence type="ECO:0000259" key="13">
    <source>
        <dbReference type="Pfam" id="PF01433"/>
    </source>
</evidence>
<dbReference type="SUPFAM" id="SSF63737">
    <property type="entry name" value="Leukotriene A4 hydrolase N-terminal domain"/>
    <property type="match status" value="1"/>
</dbReference>
<dbReference type="SUPFAM" id="SSF55486">
    <property type="entry name" value="Metalloproteases ('zincins'), catalytic domain"/>
    <property type="match status" value="1"/>
</dbReference>
<comment type="similarity">
    <text evidence="3">Belongs to the peptidase M1 family.</text>
</comment>
<sequence length="850" mass="94526">MAEATPETIYLKDYTPFGFQVDEVHLTFHLSPRATRVVSRIEFTPKPDAVDRSFFLHGEQLKLIAAKIDGQPVSPDVTGQGLTCDVPSTPFVWESEVEISPVTNTALEGLYMSNGMYCTQCEAEGFRKITFYPDRPDVMSTFTVRVEGDEKVMLSNGNPTGSGDGWAEWHDPWPKPAYLFALVAGDLINHPDRFTTKSGKDVELNIWVRPGDEDKCSFGMEALIKSMKWDEDVYGLEYDLDIFNIVAVDDFNMGAMENKGLNIFNSSCVLASPETSTDANFERIEAIIAHEYFHNWTGNRITCRDWFQLCLKEGLTVYRDSQFTSDMRSASVKRISDVIDLRGRQFAEDNGPLAHQVRPESFQEINNFYTATIYEKGAEVIGMLKRLVGDDAYAKAVALYFERHDGQACTIEDWLQVFEDATGRDLGQFSKWYSQAGTPRIKVTDDYADGTYTLTLEQSTPPTPGQPDKDPRVIPVAVGLLGQNGDEVRGTEVLELTEAKQSFTFEGLPAKPIPSVLREFSAPVILERESTNAERAFLLAHDSDSFNRWEAGNTLAKESRVAMVLDGAAPDADYLDALTKLVRDDSLDPAFRALVLSPPSQSDLAQTLFERGHTPNPQAIYDAAETFAQTLAEALTDSLPRLYADTTVQGAYSPDAESAGKRDLNARILSLLTRLDSGEAAARQYDAADNMTQQNAALACLLKAENGETQSQAFYDQWQGDRLVMDKWFGLQVACAAPEKAASVASELTKHALFDMKNPNRFRAVMGALAMNQAGFHYAGGAGYKLLTDNLIILDALNPQTTARMCSAFQTWKRYDSTRQELIRSQLERMLATANLSRDTNEMITRILNG</sequence>
<dbReference type="Proteomes" id="UP000478892">
    <property type="component" value="Unassembled WGS sequence"/>
</dbReference>